<feature type="compositionally biased region" description="Basic and acidic residues" evidence="1">
    <location>
        <begin position="124"/>
        <end position="135"/>
    </location>
</feature>
<organism evidence="2">
    <name type="scientific">Pinguiococcus pyrenoidosus</name>
    <dbReference type="NCBI Taxonomy" id="172671"/>
    <lineage>
        <taxon>Eukaryota</taxon>
        <taxon>Sar</taxon>
        <taxon>Stramenopiles</taxon>
        <taxon>Ochrophyta</taxon>
        <taxon>Pinguiophyceae</taxon>
        <taxon>Pinguiochrysidales</taxon>
        <taxon>Pinguiochrysidaceae</taxon>
        <taxon>Pinguiococcus</taxon>
    </lineage>
</organism>
<protein>
    <submittedName>
        <fullName evidence="2">Uncharacterized protein</fullName>
    </submittedName>
</protein>
<dbReference type="AlphaFoldDB" id="A0A7R9UDE2"/>
<feature type="region of interest" description="Disordered" evidence="1">
    <location>
        <begin position="119"/>
        <end position="253"/>
    </location>
</feature>
<sequence>MAEESEAMVLLQAYRSTLELEGYEAAVKEETQEAFWNTVHVIAGLSCRSWSEAREKFASHYPDVVKEPRLSFDPATATLGEWEAFASSGWSFLDQNPPGCMRDNCMLRGLRKEGLHWDAPPAVERSRDPIFVDETKGEDDEGGRKRPPSESSAQEWRAEELQNTQEELRNMQEEPESQASTVSLKDSVEDAARAKDVGPPQEREREQSEPDLSIAAAEANAESQAETESETETETKTNEMQSKEAMSSGGKRLEMEMEMERVVGASMQTDHFREAGRPRRLNA</sequence>
<feature type="compositionally biased region" description="Basic and acidic residues" evidence="1">
    <location>
        <begin position="156"/>
        <end position="172"/>
    </location>
</feature>
<name>A0A7R9UDE2_9STRA</name>
<evidence type="ECO:0000313" key="2">
    <source>
        <dbReference type="EMBL" id="CAD8261324.1"/>
    </source>
</evidence>
<gene>
    <name evidence="2" type="ORF">PPYR1160_LOCUS10826</name>
</gene>
<evidence type="ECO:0000256" key="1">
    <source>
        <dbReference type="SAM" id="MobiDB-lite"/>
    </source>
</evidence>
<accession>A0A7R9UDE2</accession>
<proteinExistence type="predicted"/>
<reference evidence="2" key="1">
    <citation type="submission" date="2021-01" db="EMBL/GenBank/DDBJ databases">
        <authorList>
            <person name="Corre E."/>
            <person name="Pelletier E."/>
            <person name="Niang G."/>
            <person name="Scheremetjew M."/>
            <person name="Finn R."/>
            <person name="Kale V."/>
            <person name="Holt S."/>
            <person name="Cochrane G."/>
            <person name="Meng A."/>
            <person name="Brown T."/>
            <person name="Cohen L."/>
        </authorList>
    </citation>
    <scope>NUCLEOTIDE SEQUENCE</scope>
    <source>
        <strain evidence="2">CCMP2078</strain>
    </source>
</reference>
<feature type="compositionally biased region" description="Low complexity" evidence="1">
    <location>
        <begin position="215"/>
        <end position="224"/>
    </location>
</feature>
<feature type="compositionally biased region" description="Basic and acidic residues" evidence="1">
    <location>
        <begin position="186"/>
        <end position="208"/>
    </location>
</feature>
<dbReference type="EMBL" id="HBEA01014168">
    <property type="protein sequence ID" value="CAD8261324.1"/>
    <property type="molecule type" value="Transcribed_RNA"/>
</dbReference>